<feature type="transmembrane region" description="Helical" evidence="1">
    <location>
        <begin position="63"/>
        <end position="79"/>
    </location>
</feature>
<feature type="transmembrane region" description="Helical" evidence="1">
    <location>
        <begin position="91"/>
        <end position="115"/>
    </location>
</feature>
<name>A0ABY9RPH1_9ACTN</name>
<feature type="transmembrane region" description="Helical" evidence="1">
    <location>
        <begin position="295"/>
        <end position="316"/>
    </location>
</feature>
<feature type="transmembrane region" description="Helical" evidence="1">
    <location>
        <begin position="222"/>
        <end position="245"/>
    </location>
</feature>
<feature type="transmembrane region" description="Helical" evidence="1">
    <location>
        <begin position="257"/>
        <end position="283"/>
    </location>
</feature>
<gene>
    <name evidence="2" type="ORF">RGF97_03400</name>
</gene>
<reference evidence="2 3" key="1">
    <citation type="submission" date="2023-09" db="EMBL/GenBank/DDBJ databases">
        <title>Complete genome of Streptomyces roseicoloratus T14.</title>
        <authorList>
            <person name="Bashizi T."/>
            <person name="Kim M.-J."/>
            <person name="Lee G."/>
            <person name="Tagele S.B."/>
            <person name="Shin J.-H."/>
        </authorList>
    </citation>
    <scope>NUCLEOTIDE SEQUENCE [LARGE SCALE GENOMIC DNA]</scope>
    <source>
        <strain evidence="2 3">T14</strain>
    </source>
</reference>
<dbReference type="EMBL" id="CP133762">
    <property type="protein sequence ID" value="WMX44095.1"/>
    <property type="molecule type" value="Genomic_DNA"/>
</dbReference>
<evidence type="ECO:0000256" key="1">
    <source>
        <dbReference type="SAM" id="Phobius"/>
    </source>
</evidence>
<keyword evidence="3" id="KW-1185">Reference proteome</keyword>
<keyword evidence="1" id="KW-0812">Transmembrane</keyword>
<evidence type="ECO:0000313" key="3">
    <source>
        <dbReference type="Proteomes" id="UP001250858"/>
    </source>
</evidence>
<dbReference type="Proteomes" id="UP001250858">
    <property type="component" value="Chromosome"/>
</dbReference>
<feature type="transmembrane region" description="Helical" evidence="1">
    <location>
        <begin position="32"/>
        <end position="51"/>
    </location>
</feature>
<feature type="transmembrane region" description="Helical" evidence="1">
    <location>
        <begin position="127"/>
        <end position="148"/>
    </location>
</feature>
<evidence type="ECO:0008006" key="4">
    <source>
        <dbReference type="Google" id="ProtNLM"/>
    </source>
</evidence>
<sequence>MTWKTRNTSTSWKRLTACWPSWAEAAALRWSVLYAAGAVVAALTGPAYGYALLGKATGTVAEWTTAGLYGAAALLAYALPRRPDRAWPSRLAWPVVALCLTSGFAFLFSPAHLLAVFLGRNQPPMDWAAWANQAFAVTGAALWARAALAHRRRARGRCGYCGGHEAPAPVARRTRAGLVAVAALVPYATLKTAWALGATVGYTGTGKPGMDPRYTSDLGIRLYEHGVDVTAVLALAGMVLALALTRPWGLALPRLPLLALGWAGAGALAPFGIFLGVLGVLSWTGLTGLGITDHAPWVVVVAYGGFCAYGLALGRATLAFQRSGRRACTRCTGARAGQAMPRPAR</sequence>
<protein>
    <recommendedName>
        <fullName evidence="4">Integral membrane protein</fullName>
    </recommendedName>
</protein>
<keyword evidence="1" id="KW-0472">Membrane</keyword>
<accession>A0ABY9RPH1</accession>
<proteinExistence type="predicted"/>
<organism evidence="2 3">
    <name type="scientific">Streptomyces roseicoloratus</name>
    <dbReference type="NCBI Taxonomy" id="2508722"/>
    <lineage>
        <taxon>Bacteria</taxon>
        <taxon>Bacillati</taxon>
        <taxon>Actinomycetota</taxon>
        <taxon>Actinomycetes</taxon>
        <taxon>Kitasatosporales</taxon>
        <taxon>Streptomycetaceae</taxon>
        <taxon>Streptomyces</taxon>
    </lineage>
</organism>
<keyword evidence="1" id="KW-1133">Transmembrane helix</keyword>
<dbReference type="RefSeq" id="WP_309547854.1">
    <property type="nucleotide sequence ID" value="NZ_CP133762.1"/>
</dbReference>
<feature type="transmembrane region" description="Helical" evidence="1">
    <location>
        <begin position="178"/>
        <end position="202"/>
    </location>
</feature>
<evidence type="ECO:0000313" key="2">
    <source>
        <dbReference type="EMBL" id="WMX44095.1"/>
    </source>
</evidence>